<evidence type="ECO:0000313" key="8">
    <source>
        <dbReference type="Proteomes" id="UP001208935"/>
    </source>
</evidence>
<dbReference type="PROSITE" id="PS51007">
    <property type="entry name" value="CYTC"/>
    <property type="match status" value="1"/>
</dbReference>
<dbReference type="PANTHER" id="PTHR35008">
    <property type="entry name" value="BLL4482 PROTEIN-RELATED"/>
    <property type="match status" value="1"/>
</dbReference>
<keyword evidence="3 4" id="KW-0408">Iron</keyword>
<dbReference type="InterPro" id="IPR009056">
    <property type="entry name" value="Cyt_c-like_dom"/>
</dbReference>
<keyword evidence="5" id="KW-0732">Signal</keyword>
<name>A0ABT3KTD6_9BURK</name>
<evidence type="ECO:0000256" key="3">
    <source>
        <dbReference type="ARBA" id="ARBA00023004"/>
    </source>
</evidence>
<protein>
    <submittedName>
        <fullName evidence="7">Cytochrome C</fullName>
    </submittedName>
</protein>
<evidence type="ECO:0000259" key="6">
    <source>
        <dbReference type="PROSITE" id="PS51007"/>
    </source>
</evidence>
<keyword evidence="2 4" id="KW-0479">Metal-binding</keyword>
<dbReference type="InterPro" id="IPR051459">
    <property type="entry name" value="Cytochrome_c-type_DH"/>
</dbReference>
<dbReference type="InterPro" id="IPR036909">
    <property type="entry name" value="Cyt_c-like_dom_sf"/>
</dbReference>
<feature type="chain" id="PRO_5045485245" evidence="5">
    <location>
        <begin position="19"/>
        <end position="134"/>
    </location>
</feature>
<dbReference type="EMBL" id="QZCW01000002">
    <property type="protein sequence ID" value="MCW5321586.1"/>
    <property type="molecule type" value="Genomic_DNA"/>
</dbReference>
<evidence type="ECO:0000256" key="1">
    <source>
        <dbReference type="ARBA" id="ARBA00022617"/>
    </source>
</evidence>
<dbReference type="SUPFAM" id="SSF46626">
    <property type="entry name" value="Cytochrome c"/>
    <property type="match status" value="1"/>
</dbReference>
<evidence type="ECO:0000256" key="5">
    <source>
        <dbReference type="SAM" id="SignalP"/>
    </source>
</evidence>
<sequence length="134" mass="14182">MRRALAAIAPFLSVAAIAPDAASQEAPPFSSGKEFIAQTGQQLYQTSCQGCHMADGKGARGAGTYPALANNGNLQVAEFIAIVVMHGKNGMPGFREYMSDAQLADVMNHVRSSFGNNYDTGITADFVKKLSSHK</sequence>
<dbReference type="Proteomes" id="UP001208935">
    <property type="component" value="Unassembled WGS sequence"/>
</dbReference>
<accession>A0ABT3KTD6</accession>
<evidence type="ECO:0000256" key="4">
    <source>
        <dbReference type="PROSITE-ProRule" id="PRU00433"/>
    </source>
</evidence>
<dbReference type="Pfam" id="PF13442">
    <property type="entry name" value="Cytochrome_CBB3"/>
    <property type="match status" value="1"/>
</dbReference>
<keyword evidence="8" id="KW-1185">Reference proteome</keyword>
<keyword evidence="1 4" id="KW-0349">Heme</keyword>
<proteinExistence type="predicted"/>
<evidence type="ECO:0000313" key="7">
    <source>
        <dbReference type="EMBL" id="MCW5321586.1"/>
    </source>
</evidence>
<feature type="domain" description="Cytochrome c" evidence="6">
    <location>
        <begin position="35"/>
        <end position="114"/>
    </location>
</feature>
<organism evidence="7 8">
    <name type="scientific">Verminephrobacter aporrectodeae subsp. tuberculatae</name>
    <dbReference type="NCBI Taxonomy" id="1110392"/>
    <lineage>
        <taxon>Bacteria</taxon>
        <taxon>Pseudomonadati</taxon>
        <taxon>Pseudomonadota</taxon>
        <taxon>Betaproteobacteria</taxon>
        <taxon>Burkholderiales</taxon>
        <taxon>Comamonadaceae</taxon>
        <taxon>Verminephrobacter</taxon>
    </lineage>
</organism>
<reference evidence="8" key="1">
    <citation type="submission" date="2023-07" db="EMBL/GenBank/DDBJ databases">
        <title>Verminephrobacter genomes.</title>
        <authorList>
            <person name="Lund M.B."/>
        </authorList>
    </citation>
    <scope>NUCLEOTIDE SEQUENCE [LARGE SCALE GENOMIC DNA]</scope>
    <source>
        <strain evidence="8">AtM5-05</strain>
    </source>
</reference>
<dbReference type="PANTHER" id="PTHR35008:SF9">
    <property type="entry name" value="CYTOCHROME C DOMAIN-CONTAINING PROTEIN"/>
    <property type="match status" value="1"/>
</dbReference>
<feature type="signal peptide" evidence="5">
    <location>
        <begin position="1"/>
        <end position="18"/>
    </location>
</feature>
<gene>
    <name evidence="7" type="ORF">D5039_10610</name>
</gene>
<evidence type="ECO:0000256" key="2">
    <source>
        <dbReference type="ARBA" id="ARBA00022723"/>
    </source>
</evidence>
<comment type="caution">
    <text evidence="7">The sequence shown here is derived from an EMBL/GenBank/DDBJ whole genome shotgun (WGS) entry which is preliminary data.</text>
</comment>
<dbReference type="Gene3D" id="1.10.760.10">
    <property type="entry name" value="Cytochrome c-like domain"/>
    <property type="match status" value="1"/>
</dbReference>